<dbReference type="EMBL" id="CP144538">
    <property type="protein sequence ID" value="WWC64693.1"/>
    <property type="molecule type" value="Genomic_DNA"/>
</dbReference>
<feature type="transmembrane region" description="Helical" evidence="7">
    <location>
        <begin position="267"/>
        <end position="290"/>
    </location>
</feature>
<evidence type="ECO:0000313" key="10">
    <source>
        <dbReference type="Proteomes" id="UP000078595"/>
    </source>
</evidence>
<name>A0AAJ8KVK6_9TREE</name>
<feature type="compositionally biased region" description="Basic and acidic residues" evidence="6">
    <location>
        <begin position="91"/>
        <end position="103"/>
    </location>
</feature>
<dbReference type="InterPro" id="IPR011701">
    <property type="entry name" value="MFS"/>
</dbReference>
<comment type="subcellular location">
    <subcellularLocation>
        <location evidence="1">Membrane</location>
        <topology evidence="1">Multi-pass membrane protein</topology>
    </subcellularLocation>
</comment>
<dbReference type="Gene3D" id="1.20.1250.20">
    <property type="entry name" value="MFS general substrate transporter like domains"/>
    <property type="match status" value="1"/>
</dbReference>
<dbReference type="Pfam" id="PF07690">
    <property type="entry name" value="MFS_1"/>
    <property type="match status" value="1"/>
</dbReference>
<dbReference type="SUPFAM" id="SSF103473">
    <property type="entry name" value="MFS general substrate transporter"/>
    <property type="match status" value="1"/>
</dbReference>
<evidence type="ECO:0000259" key="8">
    <source>
        <dbReference type="PROSITE" id="PS50850"/>
    </source>
</evidence>
<dbReference type="RefSeq" id="XP_018260991.2">
    <property type="nucleotide sequence ID" value="XM_018409988.2"/>
</dbReference>
<keyword evidence="4 7" id="KW-1133">Transmembrane helix</keyword>
<proteinExistence type="predicted"/>
<dbReference type="GeneID" id="28970407"/>
<feature type="domain" description="Major facilitator superfamily (MFS) profile" evidence="8">
    <location>
        <begin position="138"/>
        <end position="586"/>
    </location>
</feature>
<keyword evidence="10" id="KW-1185">Reference proteome</keyword>
<feature type="transmembrane region" description="Helical" evidence="7">
    <location>
        <begin position="455"/>
        <end position="473"/>
    </location>
</feature>
<feature type="transmembrane region" description="Helical" evidence="7">
    <location>
        <begin position="424"/>
        <end position="443"/>
    </location>
</feature>
<sequence length="610" mass="67062">MTDIYKQEEELQDMSALSSLTRSTPFDTSYFKKLRSHSHIHSHTSFFSPNTAFTDRAVSSSPITPHIETSLLLPAAPMAASMPPVRLYNHHLNDNDNGEENHNGRVYLGNDNDNDTDNDIDTDHNNDGTDKVPIPWYHLSPLILLRILDALSYSIVFPCIVAYIASLDSASVPRDKIGLYAALAEGSLLAAEALSSPFWAFMADRYGRKPCLIWGFAPVICSVGMTGFGRGVWWIILWRALFGLNPGPVLSRTMFTELSHPTNRSFIFSFWGPLYSLGTVFGTFLGGLLAEPYDKVPWFLGGEAQIWRDWPYALPGVICSVLGILTLIICQIMVTETKPNTSRHLTDNDNDNDNRSLNEDESADLNTNVNSKAWCSKIKRTWEVPNFRFALLCFCATYAYDGFFSVFCYASISQGGWGFSIETIGTVASLSSLVHVIITPFLAPRLQTMLGNKPLFCLAAAIIPFEALLVPAFQYSTAAYGKSAAYVTLGMQVMLKNLHLIAQPLNNQITADCFDGYPDLVATGSAFVLIAGAGGSAFGPTLTEWVFSISTGYPVGSLGRQTSWIVLFLISIPSLIVALRLPSSHAEAPPRLMDPERSPLLNNQAEDTTA</sequence>
<feature type="compositionally biased region" description="Polar residues" evidence="6">
    <location>
        <begin position="600"/>
        <end position="610"/>
    </location>
</feature>
<evidence type="ECO:0000313" key="9">
    <source>
        <dbReference type="EMBL" id="WWC64693.1"/>
    </source>
</evidence>
<dbReference type="KEGG" id="kdj:28970407"/>
<feature type="region of interest" description="Disordered" evidence="6">
    <location>
        <begin position="586"/>
        <end position="610"/>
    </location>
</feature>
<evidence type="ECO:0000256" key="5">
    <source>
        <dbReference type="ARBA" id="ARBA00023136"/>
    </source>
</evidence>
<feature type="transmembrane region" description="Helical" evidence="7">
    <location>
        <begin position="211"/>
        <end position="229"/>
    </location>
</feature>
<feature type="transmembrane region" description="Helical" evidence="7">
    <location>
        <begin position="143"/>
        <end position="165"/>
    </location>
</feature>
<dbReference type="GO" id="GO:0022857">
    <property type="term" value="F:transmembrane transporter activity"/>
    <property type="evidence" value="ECO:0007669"/>
    <property type="project" value="InterPro"/>
</dbReference>
<evidence type="ECO:0000256" key="7">
    <source>
        <dbReference type="SAM" id="Phobius"/>
    </source>
</evidence>
<protein>
    <recommendedName>
        <fullName evidence="8">Major facilitator superfamily (MFS) profile domain-containing protein</fullName>
    </recommendedName>
</protein>
<reference evidence="9" key="1">
    <citation type="submission" date="2013-07" db="EMBL/GenBank/DDBJ databases">
        <authorList>
            <consortium name="The Broad Institute Genome Sequencing Platform"/>
            <person name="Cuomo C."/>
            <person name="Litvintseva A."/>
            <person name="Chen Y."/>
            <person name="Heitman J."/>
            <person name="Sun S."/>
            <person name="Springer D."/>
            <person name="Dromer F."/>
            <person name="Young S.K."/>
            <person name="Zeng Q."/>
            <person name="Gargeya S."/>
            <person name="Fitzgerald M."/>
            <person name="Abouelleil A."/>
            <person name="Alvarado L."/>
            <person name="Berlin A.M."/>
            <person name="Chapman S.B."/>
            <person name="Dewar J."/>
            <person name="Goldberg J."/>
            <person name="Griggs A."/>
            <person name="Gujja S."/>
            <person name="Hansen M."/>
            <person name="Howarth C."/>
            <person name="Imamovic A."/>
            <person name="Larimer J."/>
            <person name="McCowan C."/>
            <person name="Murphy C."/>
            <person name="Pearson M."/>
            <person name="Priest M."/>
            <person name="Roberts A."/>
            <person name="Saif S."/>
            <person name="Shea T."/>
            <person name="Sykes S."/>
            <person name="Wortman J."/>
            <person name="Nusbaum C."/>
            <person name="Birren B."/>
        </authorList>
    </citation>
    <scope>NUCLEOTIDE SEQUENCE</scope>
    <source>
        <strain evidence="9">CBS 10117</strain>
    </source>
</reference>
<keyword evidence="3 7" id="KW-0812">Transmembrane</keyword>
<evidence type="ECO:0000256" key="2">
    <source>
        <dbReference type="ARBA" id="ARBA00022448"/>
    </source>
</evidence>
<reference evidence="9" key="2">
    <citation type="submission" date="2024-02" db="EMBL/GenBank/DDBJ databases">
        <title>Comparative genomics of Cryptococcus and Kwoniella reveals pathogenesis evolution and contrasting modes of karyotype evolution via chromosome fusion or intercentromeric recombination.</title>
        <authorList>
            <person name="Coelho M.A."/>
            <person name="David-Palma M."/>
            <person name="Shea T."/>
            <person name="Bowers K."/>
            <person name="McGinley-Smith S."/>
            <person name="Mohammad A.W."/>
            <person name="Gnirke A."/>
            <person name="Yurkov A.M."/>
            <person name="Nowrousian M."/>
            <person name="Sun S."/>
            <person name="Cuomo C.A."/>
            <person name="Heitman J."/>
        </authorList>
    </citation>
    <scope>NUCLEOTIDE SEQUENCE</scope>
    <source>
        <strain evidence="9">CBS 10117</strain>
    </source>
</reference>
<feature type="transmembrane region" description="Helical" evidence="7">
    <location>
        <begin position="562"/>
        <end position="581"/>
    </location>
</feature>
<dbReference type="InterPro" id="IPR020846">
    <property type="entry name" value="MFS_dom"/>
</dbReference>
<keyword evidence="5 7" id="KW-0472">Membrane</keyword>
<dbReference type="InterPro" id="IPR036259">
    <property type="entry name" value="MFS_trans_sf"/>
</dbReference>
<evidence type="ECO:0000256" key="6">
    <source>
        <dbReference type="SAM" id="MobiDB-lite"/>
    </source>
</evidence>
<organism evidence="9 10">
    <name type="scientific">Kwoniella dejecticola CBS 10117</name>
    <dbReference type="NCBI Taxonomy" id="1296121"/>
    <lineage>
        <taxon>Eukaryota</taxon>
        <taxon>Fungi</taxon>
        <taxon>Dikarya</taxon>
        <taxon>Basidiomycota</taxon>
        <taxon>Agaricomycotina</taxon>
        <taxon>Tremellomycetes</taxon>
        <taxon>Tremellales</taxon>
        <taxon>Cryptococcaceae</taxon>
        <taxon>Kwoniella</taxon>
    </lineage>
</organism>
<dbReference type="PROSITE" id="PS50850">
    <property type="entry name" value="MFS"/>
    <property type="match status" value="1"/>
</dbReference>
<dbReference type="GO" id="GO:0016020">
    <property type="term" value="C:membrane"/>
    <property type="evidence" value="ECO:0007669"/>
    <property type="project" value="UniProtKB-SubCell"/>
</dbReference>
<feature type="region of interest" description="Disordered" evidence="6">
    <location>
        <begin position="89"/>
        <end position="121"/>
    </location>
</feature>
<dbReference type="AlphaFoldDB" id="A0AAJ8KVK6"/>
<gene>
    <name evidence="9" type="ORF">I303_107304</name>
</gene>
<feature type="transmembrane region" description="Helical" evidence="7">
    <location>
        <begin position="389"/>
        <end position="412"/>
    </location>
</feature>
<feature type="compositionally biased region" description="Basic and acidic residues" evidence="6">
    <location>
        <begin position="344"/>
        <end position="358"/>
    </location>
</feature>
<dbReference type="PANTHER" id="PTHR23504:SF15">
    <property type="entry name" value="MAJOR FACILITATOR SUPERFAMILY (MFS) PROFILE DOMAIN-CONTAINING PROTEIN"/>
    <property type="match status" value="1"/>
</dbReference>
<dbReference type="Proteomes" id="UP000078595">
    <property type="component" value="Chromosome 9"/>
</dbReference>
<dbReference type="PANTHER" id="PTHR23504">
    <property type="entry name" value="MAJOR FACILITATOR SUPERFAMILY DOMAIN-CONTAINING PROTEIN 10"/>
    <property type="match status" value="1"/>
</dbReference>
<keyword evidence="2" id="KW-0813">Transport</keyword>
<evidence type="ECO:0000256" key="4">
    <source>
        <dbReference type="ARBA" id="ARBA00022989"/>
    </source>
</evidence>
<feature type="transmembrane region" description="Helical" evidence="7">
    <location>
        <begin position="310"/>
        <end position="334"/>
    </location>
</feature>
<evidence type="ECO:0000256" key="1">
    <source>
        <dbReference type="ARBA" id="ARBA00004141"/>
    </source>
</evidence>
<feature type="region of interest" description="Disordered" evidence="6">
    <location>
        <begin position="340"/>
        <end position="361"/>
    </location>
</feature>
<evidence type="ECO:0000256" key="3">
    <source>
        <dbReference type="ARBA" id="ARBA00022692"/>
    </source>
</evidence>
<accession>A0AAJ8KVK6</accession>